<evidence type="ECO:0000256" key="1">
    <source>
        <dbReference type="SAM" id="Phobius"/>
    </source>
</evidence>
<sequence>MFKSGPRSGISANTITTAVVGMTAIVLAVIEARGIIRALRSGGKGQPAV</sequence>
<name>A0A6J4UEB2_9BACT</name>
<evidence type="ECO:0000313" key="2">
    <source>
        <dbReference type="EMBL" id="CAA9545929.1"/>
    </source>
</evidence>
<accession>A0A6J4UEB2</accession>
<feature type="transmembrane region" description="Helical" evidence="1">
    <location>
        <begin position="12"/>
        <end position="30"/>
    </location>
</feature>
<proteinExistence type="predicted"/>
<keyword evidence="1" id="KW-1133">Transmembrane helix</keyword>
<keyword evidence="1" id="KW-0472">Membrane</keyword>
<protein>
    <submittedName>
        <fullName evidence="2">Uncharacterized protein</fullName>
    </submittedName>
</protein>
<dbReference type="AlphaFoldDB" id="A0A6J4UEB2"/>
<organism evidence="2">
    <name type="scientific">uncultured Thermomicrobiales bacterium</name>
    <dbReference type="NCBI Taxonomy" id="1645740"/>
    <lineage>
        <taxon>Bacteria</taxon>
        <taxon>Pseudomonadati</taxon>
        <taxon>Thermomicrobiota</taxon>
        <taxon>Thermomicrobia</taxon>
        <taxon>Thermomicrobiales</taxon>
        <taxon>environmental samples</taxon>
    </lineage>
</organism>
<reference evidence="2" key="1">
    <citation type="submission" date="2020-02" db="EMBL/GenBank/DDBJ databases">
        <authorList>
            <person name="Meier V. D."/>
        </authorList>
    </citation>
    <scope>NUCLEOTIDE SEQUENCE</scope>
    <source>
        <strain evidence="2">AVDCRST_MAG33</strain>
    </source>
</reference>
<keyword evidence="1" id="KW-0812">Transmembrane</keyword>
<dbReference type="EMBL" id="CADCWK010000036">
    <property type="protein sequence ID" value="CAA9545929.1"/>
    <property type="molecule type" value="Genomic_DNA"/>
</dbReference>
<gene>
    <name evidence="2" type="ORF">AVDCRST_MAG33-417</name>
</gene>